<comment type="similarity">
    <text evidence="1">Belongs to the anti-sigma-factor antagonist family.</text>
</comment>
<dbReference type="InterPro" id="IPR003658">
    <property type="entry name" value="Anti-sigma_ant"/>
</dbReference>
<evidence type="ECO:0000256" key="1">
    <source>
        <dbReference type="ARBA" id="ARBA00009013"/>
    </source>
</evidence>
<proteinExistence type="inferred from homology"/>
<dbReference type="SUPFAM" id="SSF52091">
    <property type="entry name" value="SpoIIaa-like"/>
    <property type="match status" value="1"/>
</dbReference>
<dbReference type="GO" id="GO:0043856">
    <property type="term" value="F:anti-sigma factor antagonist activity"/>
    <property type="evidence" value="ECO:0007669"/>
    <property type="project" value="InterPro"/>
</dbReference>
<sequence>MDKIHKEILGLMGKIDIDCRDEGDLIIIDLKGQLDVYNSGDVQQLIEAYRQRGFHKFVVNLKDVTYLDSSTISVFIRCLQMLEKTQGKFLIAGLQGAPLEIFEMAKLHNVFELYPDIASAIKSQISDSNSD</sequence>
<evidence type="ECO:0000259" key="2">
    <source>
        <dbReference type="PROSITE" id="PS50801"/>
    </source>
</evidence>
<accession>A0A3B1CL11</accession>
<dbReference type="PANTHER" id="PTHR33495">
    <property type="entry name" value="ANTI-SIGMA FACTOR ANTAGONIST TM_1081-RELATED-RELATED"/>
    <property type="match status" value="1"/>
</dbReference>
<protein>
    <recommendedName>
        <fullName evidence="2">STAS domain-containing protein</fullName>
    </recommendedName>
</protein>
<dbReference type="EMBL" id="UOGG01000072">
    <property type="protein sequence ID" value="VAX28982.1"/>
    <property type="molecule type" value="Genomic_DNA"/>
</dbReference>
<dbReference type="CDD" id="cd07043">
    <property type="entry name" value="STAS_anti-anti-sigma_factors"/>
    <property type="match status" value="1"/>
</dbReference>
<gene>
    <name evidence="3" type="ORF">MNBD_NITROSPINAE05-1270</name>
</gene>
<name>A0A3B1CL11_9ZZZZ</name>
<dbReference type="PROSITE" id="PS50801">
    <property type="entry name" value="STAS"/>
    <property type="match status" value="1"/>
</dbReference>
<dbReference type="PANTHER" id="PTHR33495:SF2">
    <property type="entry name" value="ANTI-SIGMA FACTOR ANTAGONIST TM_1081-RELATED"/>
    <property type="match status" value="1"/>
</dbReference>
<reference evidence="3" key="1">
    <citation type="submission" date="2018-06" db="EMBL/GenBank/DDBJ databases">
        <authorList>
            <person name="Zhirakovskaya E."/>
        </authorList>
    </citation>
    <scope>NUCLEOTIDE SEQUENCE</scope>
</reference>
<dbReference type="Pfam" id="PF01740">
    <property type="entry name" value="STAS"/>
    <property type="match status" value="1"/>
</dbReference>
<feature type="domain" description="STAS" evidence="2">
    <location>
        <begin position="15"/>
        <end position="124"/>
    </location>
</feature>
<dbReference type="InterPro" id="IPR002645">
    <property type="entry name" value="STAS_dom"/>
</dbReference>
<dbReference type="AlphaFoldDB" id="A0A3B1CL11"/>
<dbReference type="InterPro" id="IPR036513">
    <property type="entry name" value="STAS_dom_sf"/>
</dbReference>
<dbReference type="Gene3D" id="3.30.750.24">
    <property type="entry name" value="STAS domain"/>
    <property type="match status" value="1"/>
</dbReference>
<organism evidence="3">
    <name type="scientific">hydrothermal vent metagenome</name>
    <dbReference type="NCBI Taxonomy" id="652676"/>
    <lineage>
        <taxon>unclassified sequences</taxon>
        <taxon>metagenomes</taxon>
        <taxon>ecological metagenomes</taxon>
    </lineage>
</organism>
<dbReference type="NCBIfam" id="TIGR00377">
    <property type="entry name" value="ant_ant_sig"/>
    <property type="match status" value="1"/>
</dbReference>
<evidence type="ECO:0000313" key="3">
    <source>
        <dbReference type="EMBL" id="VAX28982.1"/>
    </source>
</evidence>